<dbReference type="Proteomes" id="UP000527324">
    <property type="component" value="Unassembled WGS sequence"/>
</dbReference>
<comment type="caution">
    <text evidence="3">The sequence shown here is derived from an EMBL/GenBank/DDBJ whole genome shotgun (WGS) entry which is preliminary data.</text>
</comment>
<feature type="region of interest" description="Disordered" evidence="1">
    <location>
        <begin position="1"/>
        <end position="27"/>
    </location>
</feature>
<keyword evidence="2" id="KW-0472">Membrane</keyword>
<keyword evidence="2" id="KW-0812">Transmembrane</keyword>
<sequence length="115" mass="11740">MTHQEPQPNNDRLVDRQGVDARSARQGRSGSRILLILIASLGGAALLLGLLWMFSQGGLSQTNANDGDQAVDARAFSGDAATPPAADAPTGPNGEPQPVPTGEAANVNAPTQPSS</sequence>
<accession>A0A7W9F9P5</accession>
<feature type="region of interest" description="Disordered" evidence="1">
    <location>
        <begin position="58"/>
        <end position="115"/>
    </location>
</feature>
<dbReference type="AlphaFoldDB" id="A0A7W9F9P5"/>
<evidence type="ECO:0000313" key="4">
    <source>
        <dbReference type="Proteomes" id="UP000527324"/>
    </source>
</evidence>
<feature type="compositionally biased region" description="Polar residues" evidence="1">
    <location>
        <begin position="1"/>
        <end position="10"/>
    </location>
</feature>
<feature type="compositionally biased region" description="Low complexity" evidence="1">
    <location>
        <begin position="78"/>
        <end position="92"/>
    </location>
</feature>
<evidence type="ECO:0000313" key="3">
    <source>
        <dbReference type="EMBL" id="MBB5741416.1"/>
    </source>
</evidence>
<reference evidence="3 4" key="1">
    <citation type="submission" date="2020-08" db="EMBL/GenBank/DDBJ databases">
        <title>Genomic Encyclopedia of Type Strains, Phase IV (KMG-IV): sequencing the most valuable type-strain genomes for metagenomic binning, comparative biology and taxonomic classification.</title>
        <authorList>
            <person name="Goeker M."/>
        </authorList>
    </citation>
    <scope>NUCLEOTIDE SEQUENCE [LARGE SCALE GENOMIC DNA]</scope>
    <source>
        <strain evidence="3 4">DSM 4731</strain>
    </source>
</reference>
<name>A0A7W9F9P5_9CAUL</name>
<evidence type="ECO:0000256" key="1">
    <source>
        <dbReference type="SAM" id="MobiDB-lite"/>
    </source>
</evidence>
<feature type="transmembrane region" description="Helical" evidence="2">
    <location>
        <begin position="33"/>
        <end position="54"/>
    </location>
</feature>
<organism evidence="3 4">
    <name type="scientific">Brevundimonas aurantiaca</name>
    <dbReference type="NCBI Taxonomy" id="74316"/>
    <lineage>
        <taxon>Bacteria</taxon>
        <taxon>Pseudomonadati</taxon>
        <taxon>Pseudomonadota</taxon>
        <taxon>Alphaproteobacteria</taxon>
        <taxon>Caulobacterales</taxon>
        <taxon>Caulobacteraceae</taxon>
        <taxon>Brevundimonas</taxon>
    </lineage>
</organism>
<feature type="compositionally biased region" description="Basic and acidic residues" evidence="1">
    <location>
        <begin position="12"/>
        <end position="23"/>
    </location>
</feature>
<protein>
    <submittedName>
        <fullName evidence="3">Uncharacterized protein</fullName>
    </submittedName>
</protein>
<gene>
    <name evidence="3" type="ORF">GGQ93_003158</name>
</gene>
<dbReference type="GeneID" id="88839918"/>
<evidence type="ECO:0000256" key="2">
    <source>
        <dbReference type="SAM" id="Phobius"/>
    </source>
</evidence>
<dbReference type="RefSeq" id="WP_152948986.1">
    <property type="nucleotide sequence ID" value="NZ_CAJFZW010000027.1"/>
</dbReference>
<proteinExistence type="predicted"/>
<keyword evidence="4" id="KW-1185">Reference proteome</keyword>
<dbReference type="EMBL" id="JACHOQ010000015">
    <property type="protein sequence ID" value="MBB5741416.1"/>
    <property type="molecule type" value="Genomic_DNA"/>
</dbReference>
<keyword evidence="2" id="KW-1133">Transmembrane helix</keyword>